<protein>
    <submittedName>
        <fullName evidence="1">16531_t:CDS:1</fullName>
    </submittedName>
</protein>
<sequence length="172" mass="19729">EFLQDFGLPDKTQNIPEDKRSLIGNSKMGWLVREINPELEVLILHSHLKEVSFTENTCQFAGTKFEQLSANSSRSFSYFLGSLEAENVIMLQAVVAKHYPNLFPDNQQMLNAKMWEDRLRSSLKRISEGSSIMLDDILTSTEILIKEGLLFEKHSKALSLEDTQTLMLEYKK</sequence>
<feature type="non-terminal residue" evidence="1">
    <location>
        <position position="1"/>
    </location>
</feature>
<dbReference type="EMBL" id="CAJVQB010097567">
    <property type="protein sequence ID" value="CAG8849705.1"/>
    <property type="molecule type" value="Genomic_DNA"/>
</dbReference>
<reference evidence="1 2" key="1">
    <citation type="submission" date="2021-06" db="EMBL/GenBank/DDBJ databases">
        <authorList>
            <person name="Kallberg Y."/>
            <person name="Tangrot J."/>
            <person name="Rosling A."/>
        </authorList>
    </citation>
    <scope>NUCLEOTIDE SEQUENCE [LARGE SCALE GENOMIC DNA]</scope>
    <source>
        <strain evidence="1 2">120-4 pot B 10/14</strain>
    </source>
</reference>
<evidence type="ECO:0000313" key="1">
    <source>
        <dbReference type="EMBL" id="CAG8849705.1"/>
    </source>
</evidence>
<accession>A0ABN7X722</accession>
<gene>
    <name evidence="1" type="ORF">GMARGA_LOCUS39839</name>
</gene>
<name>A0ABN7X722_GIGMA</name>
<evidence type="ECO:0000313" key="2">
    <source>
        <dbReference type="Proteomes" id="UP000789901"/>
    </source>
</evidence>
<feature type="non-terminal residue" evidence="1">
    <location>
        <position position="172"/>
    </location>
</feature>
<comment type="caution">
    <text evidence="1">The sequence shown here is derived from an EMBL/GenBank/DDBJ whole genome shotgun (WGS) entry which is preliminary data.</text>
</comment>
<keyword evidence="2" id="KW-1185">Reference proteome</keyword>
<dbReference type="Proteomes" id="UP000789901">
    <property type="component" value="Unassembled WGS sequence"/>
</dbReference>
<organism evidence="1 2">
    <name type="scientific">Gigaspora margarita</name>
    <dbReference type="NCBI Taxonomy" id="4874"/>
    <lineage>
        <taxon>Eukaryota</taxon>
        <taxon>Fungi</taxon>
        <taxon>Fungi incertae sedis</taxon>
        <taxon>Mucoromycota</taxon>
        <taxon>Glomeromycotina</taxon>
        <taxon>Glomeromycetes</taxon>
        <taxon>Diversisporales</taxon>
        <taxon>Gigasporaceae</taxon>
        <taxon>Gigaspora</taxon>
    </lineage>
</organism>
<proteinExistence type="predicted"/>